<gene>
    <name evidence="3" type="ORF">DSCA_27190</name>
</gene>
<evidence type="ECO:0000256" key="1">
    <source>
        <dbReference type="PROSITE-ProRule" id="PRU01076"/>
    </source>
</evidence>
<keyword evidence="1" id="KW-0238">DNA-binding</keyword>
<sequence>METGTLSSTGQVAIPKKIREFLQILTSGKLIFVPLEEGKVLITTEQ</sequence>
<feature type="domain" description="SpoVT-AbrB" evidence="2">
    <location>
        <begin position="1"/>
        <end position="46"/>
    </location>
</feature>
<keyword evidence="4" id="KW-1185">Reference proteome</keyword>
<evidence type="ECO:0000259" key="2">
    <source>
        <dbReference type="PROSITE" id="PS51740"/>
    </source>
</evidence>
<evidence type="ECO:0000313" key="3">
    <source>
        <dbReference type="EMBL" id="BBO68789.1"/>
    </source>
</evidence>
<organism evidence="3 4">
    <name type="scientific">Desulfosarcina alkanivorans</name>
    <dbReference type="NCBI Taxonomy" id="571177"/>
    <lineage>
        <taxon>Bacteria</taxon>
        <taxon>Pseudomonadati</taxon>
        <taxon>Thermodesulfobacteriota</taxon>
        <taxon>Desulfobacteria</taxon>
        <taxon>Desulfobacterales</taxon>
        <taxon>Desulfosarcinaceae</taxon>
        <taxon>Desulfosarcina</taxon>
    </lineage>
</organism>
<dbReference type="SUPFAM" id="SSF89447">
    <property type="entry name" value="AbrB/MazE/MraZ-like"/>
    <property type="match status" value="1"/>
</dbReference>
<dbReference type="Proteomes" id="UP000427906">
    <property type="component" value="Chromosome"/>
</dbReference>
<name>A0A5K7YLS9_9BACT</name>
<dbReference type="AlphaFoldDB" id="A0A5K7YLS9"/>
<dbReference type="Gene3D" id="2.10.260.10">
    <property type="match status" value="1"/>
</dbReference>
<dbReference type="PROSITE" id="PS51740">
    <property type="entry name" value="SPOVT_ABRB"/>
    <property type="match status" value="1"/>
</dbReference>
<reference evidence="3 4" key="1">
    <citation type="submission" date="2019-11" db="EMBL/GenBank/DDBJ databases">
        <title>Comparative genomics of hydrocarbon-degrading Desulfosarcina strains.</title>
        <authorList>
            <person name="Watanabe M."/>
            <person name="Kojima H."/>
            <person name="Fukui M."/>
        </authorList>
    </citation>
    <scope>NUCLEOTIDE SEQUENCE [LARGE SCALE GENOMIC DNA]</scope>
    <source>
        <strain evidence="3 4">PL12</strain>
    </source>
</reference>
<accession>A0A5K7YLS9</accession>
<protein>
    <recommendedName>
        <fullName evidence="2">SpoVT-AbrB domain-containing protein</fullName>
    </recommendedName>
</protein>
<dbReference type="KEGG" id="dalk:DSCA_27190"/>
<dbReference type="InterPro" id="IPR007159">
    <property type="entry name" value="SpoVT-AbrB_dom"/>
</dbReference>
<dbReference type="InterPro" id="IPR037914">
    <property type="entry name" value="SpoVT-AbrB_sf"/>
</dbReference>
<dbReference type="EMBL" id="AP021874">
    <property type="protein sequence ID" value="BBO68789.1"/>
    <property type="molecule type" value="Genomic_DNA"/>
</dbReference>
<proteinExistence type="predicted"/>
<evidence type="ECO:0000313" key="4">
    <source>
        <dbReference type="Proteomes" id="UP000427906"/>
    </source>
</evidence>
<dbReference type="GO" id="GO:0003677">
    <property type="term" value="F:DNA binding"/>
    <property type="evidence" value="ECO:0007669"/>
    <property type="project" value="UniProtKB-UniRule"/>
</dbReference>